<organism evidence="2">
    <name type="scientific">Candidatus Moduliflexus flocculans</name>
    <dbReference type="NCBI Taxonomy" id="1499966"/>
    <lineage>
        <taxon>Bacteria</taxon>
        <taxon>Candidatus Moduliflexota</taxon>
        <taxon>Candidatus Moduliflexia</taxon>
        <taxon>Candidatus Moduliflexales</taxon>
        <taxon>Candidatus Moduliflexaceae</taxon>
    </lineage>
</organism>
<feature type="region of interest" description="Disordered" evidence="1">
    <location>
        <begin position="1"/>
        <end position="43"/>
    </location>
</feature>
<proteinExistence type="predicted"/>
<dbReference type="AlphaFoldDB" id="A0A0S6VT86"/>
<keyword evidence="3" id="KW-1185">Reference proteome</keyword>
<accession>A0A0S6VT86</accession>
<dbReference type="HOGENOM" id="CLU_3230084_0_0_0"/>
<evidence type="ECO:0000256" key="1">
    <source>
        <dbReference type="SAM" id="MobiDB-lite"/>
    </source>
</evidence>
<gene>
    <name evidence="2" type="ORF">U14_00358</name>
</gene>
<dbReference type="EMBL" id="DF820455">
    <property type="protein sequence ID" value="GAK49140.1"/>
    <property type="molecule type" value="Genomic_DNA"/>
</dbReference>
<dbReference type="STRING" id="1499966.U14_00358"/>
<evidence type="ECO:0000313" key="2">
    <source>
        <dbReference type="EMBL" id="GAK49140.1"/>
    </source>
</evidence>
<name>A0A0S6VT86_9BACT</name>
<sequence>MAAPPSWEGLGVGGGHEDAAQDTTHPLPLPGGELSAALRNISE</sequence>
<protein>
    <submittedName>
        <fullName evidence="2">Uncharacterized protein</fullName>
    </submittedName>
</protein>
<reference evidence="2" key="1">
    <citation type="journal article" date="2015" name="PeerJ">
        <title>First genomic representation of candidate bacterial phylum KSB3 points to enhanced environmental sensing as a trigger of wastewater bulking.</title>
        <authorList>
            <person name="Sekiguchi Y."/>
            <person name="Ohashi A."/>
            <person name="Parks D.H."/>
            <person name="Yamauchi T."/>
            <person name="Tyson G.W."/>
            <person name="Hugenholtz P."/>
        </authorList>
    </citation>
    <scope>NUCLEOTIDE SEQUENCE [LARGE SCALE GENOMIC DNA]</scope>
</reference>
<evidence type="ECO:0000313" key="3">
    <source>
        <dbReference type="Proteomes" id="UP000030700"/>
    </source>
</evidence>
<dbReference type="Proteomes" id="UP000030700">
    <property type="component" value="Unassembled WGS sequence"/>
</dbReference>